<evidence type="ECO:0000313" key="3">
    <source>
        <dbReference type="EMBL" id="GLC24640.1"/>
    </source>
</evidence>
<keyword evidence="4" id="KW-1185">Reference proteome</keyword>
<protein>
    <submittedName>
        <fullName evidence="3">Toxin, RelE family protein</fullName>
    </submittedName>
</protein>
<dbReference type="Gene3D" id="3.30.2310.20">
    <property type="entry name" value="RelE-like"/>
    <property type="match status" value="1"/>
</dbReference>
<dbReference type="InterPro" id="IPR051803">
    <property type="entry name" value="TA_system_RelE-like_toxin"/>
</dbReference>
<dbReference type="RefSeq" id="WP_284349086.1">
    <property type="nucleotide sequence ID" value="NZ_BRXS01000002.1"/>
</dbReference>
<reference evidence="3" key="1">
    <citation type="submission" date="2022-08" db="EMBL/GenBank/DDBJ databases">
        <title>Draft genome sequencing of Roseisolibacter agri AW1220.</title>
        <authorList>
            <person name="Tobiishi Y."/>
            <person name="Tonouchi A."/>
        </authorList>
    </citation>
    <scope>NUCLEOTIDE SEQUENCE</scope>
    <source>
        <strain evidence="3">AW1220</strain>
    </source>
</reference>
<dbReference type="PANTHER" id="PTHR33755">
    <property type="entry name" value="TOXIN PARE1-RELATED"/>
    <property type="match status" value="1"/>
</dbReference>
<dbReference type="InterPro" id="IPR007712">
    <property type="entry name" value="RelE/ParE_toxin"/>
</dbReference>
<evidence type="ECO:0000256" key="1">
    <source>
        <dbReference type="ARBA" id="ARBA00006226"/>
    </source>
</evidence>
<accession>A0AA37V0J9</accession>
<dbReference type="InterPro" id="IPR035093">
    <property type="entry name" value="RelE/ParE_toxin_dom_sf"/>
</dbReference>
<dbReference type="EMBL" id="BRXS01000002">
    <property type="protein sequence ID" value="GLC24640.1"/>
    <property type="molecule type" value="Genomic_DNA"/>
</dbReference>
<dbReference type="Proteomes" id="UP001161325">
    <property type="component" value="Unassembled WGS sequence"/>
</dbReference>
<sequence>MPPVAVLWSAQAADDLQEIHDYIARQSPRYAAVVAGRLVAAVDRVREFPESGRIVPELNDPAVREVIHGAYRIVYELQPDVAVVLTVFRASRAFPLD</sequence>
<dbReference type="PANTHER" id="PTHR33755:SF5">
    <property type="entry name" value="TYPE II TOXIN-ANTITOXIN SYSTEM RELE_PARE FAMILY TOXIN"/>
    <property type="match status" value="1"/>
</dbReference>
<dbReference type="AlphaFoldDB" id="A0AA37V0J9"/>
<name>A0AA37V0J9_9BACT</name>
<proteinExistence type="inferred from homology"/>
<evidence type="ECO:0000313" key="4">
    <source>
        <dbReference type="Proteomes" id="UP001161325"/>
    </source>
</evidence>
<comment type="similarity">
    <text evidence="1">Belongs to the RelE toxin family.</text>
</comment>
<keyword evidence="2" id="KW-1277">Toxin-antitoxin system</keyword>
<comment type="caution">
    <text evidence="3">The sequence shown here is derived from an EMBL/GenBank/DDBJ whole genome shotgun (WGS) entry which is preliminary data.</text>
</comment>
<dbReference type="Pfam" id="PF05016">
    <property type="entry name" value="ParE_toxin"/>
    <property type="match status" value="1"/>
</dbReference>
<evidence type="ECO:0000256" key="2">
    <source>
        <dbReference type="ARBA" id="ARBA00022649"/>
    </source>
</evidence>
<organism evidence="3 4">
    <name type="scientific">Roseisolibacter agri</name>
    <dbReference type="NCBI Taxonomy" id="2014610"/>
    <lineage>
        <taxon>Bacteria</taxon>
        <taxon>Pseudomonadati</taxon>
        <taxon>Gemmatimonadota</taxon>
        <taxon>Gemmatimonadia</taxon>
        <taxon>Gemmatimonadales</taxon>
        <taxon>Gemmatimonadaceae</taxon>
        <taxon>Roseisolibacter</taxon>
    </lineage>
</organism>
<gene>
    <name evidence="3" type="ORF">rosag_11530</name>
</gene>